<reference evidence="2" key="1">
    <citation type="submission" date="2023-10" db="EMBL/GenBank/DDBJ databases">
        <title>Genome assemblies of two species of porcelain crab, Petrolisthes cinctipes and Petrolisthes manimaculis (Anomura: Porcellanidae).</title>
        <authorList>
            <person name="Angst P."/>
        </authorList>
    </citation>
    <scope>NUCLEOTIDE SEQUENCE</scope>
    <source>
        <strain evidence="2">PB745_01</strain>
        <tissue evidence="2">Gill</tissue>
    </source>
</reference>
<feature type="domain" description="Transposase Tc1-like" evidence="1">
    <location>
        <begin position="39"/>
        <end position="104"/>
    </location>
</feature>
<dbReference type="GO" id="GO:0015074">
    <property type="term" value="P:DNA integration"/>
    <property type="evidence" value="ECO:0007669"/>
    <property type="project" value="InterPro"/>
</dbReference>
<dbReference type="AlphaFoldDB" id="A0AAE1L169"/>
<protein>
    <recommendedName>
        <fullName evidence="1">Transposase Tc1-like domain-containing protein</fullName>
    </recommendedName>
</protein>
<sequence length="196" mass="22690">MNAHQGRITKRGKIVALHEAGYTPTQIGRMVTTPEEDQVIVAEVERAPFTTAVQIRETLGLACSAETVRKRLKDAYIKHRVPAVKEKLIDQQREQRLRFAQEYKLIGEQEPHFWQMVLFTDEKTFASKTHGKLYIWRRDGTRYDVEQINQLKKFGHSTFNVWGYISAHGVGDLVRIVGRFNQTATSRFSASSWLLW</sequence>
<accession>A0AAE1L169</accession>
<gene>
    <name evidence="2" type="ORF">Pcinc_004328</name>
</gene>
<comment type="caution">
    <text evidence="2">The sequence shown here is derived from an EMBL/GenBank/DDBJ whole genome shotgun (WGS) entry which is preliminary data.</text>
</comment>
<dbReference type="InterPro" id="IPR036397">
    <property type="entry name" value="RNaseH_sf"/>
</dbReference>
<keyword evidence="3" id="KW-1185">Reference proteome</keyword>
<dbReference type="Gene3D" id="3.30.420.10">
    <property type="entry name" value="Ribonuclease H-like superfamily/Ribonuclease H"/>
    <property type="match status" value="1"/>
</dbReference>
<dbReference type="EMBL" id="JAWQEG010000303">
    <property type="protein sequence ID" value="KAK3891788.1"/>
    <property type="molecule type" value="Genomic_DNA"/>
</dbReference>
<evidence type="ECO:0000259" key="1">
    <source>
        <dbReference type="Pfam" id="PF01498"/>
    </source>
</evidence>
<dbReference type="InterPro" id="IPR002492">
    <property type="entry name" value="Transposase_Tc1-like"/>
</dbReference>
<dbReference type="GO" id="GO:0003677">
    <property type="term" value="F:DNA binding"/>
    <property type="evidence" value="ECO:0007669"/>
    <property type="project" value="InterPro"/>
</dbReference>
<organism evidence="2 3">
    <name type="scientific">Petrolisthes cinctipes</name>
    <name type="common">Flat porcelain crab</name>
    <dbReference type="NCBI Taxonomy" id="88211"/>
    <lineage>
        <taxon>Eukaryota</taxon>
        <taxon>Metazoa</taxon>
        <taxon>Ecdysozoa</taxon>
        <taxon>Arthropoda</taxon>
        <taxon>Crustacea</taxon>
        <taxon>Multicrustacea</taxon>
        <taxon>Malacostraca</taxon>
        <taxon>Eumalacostraca</taxon>
        <taxon>Eucarida</taxon>
        <taxon>Decapoda</taxon>
        <taxon>Pleocyemata</taxon>
        <taxon>Anomura</taxon>
        <taxon>Galatheoidea</taxon>
        <taxon>Porcellanidae</taxon>
        <taxon>Petrolisthes</taxon>
    </lineage>
</organism>
<dbReference type="Proteomes" id="UP001286313">
    <property type="component" value="Unassembled WGS sequence"/>
</dbReference>
<proteinExistence type="predicted"/>
<name>A0AAE1L169_PETCI</name>
<evidence type="ECO:0000313" key="2">
    <source>
        <dbReference type="EMBL" id="KAK3891788.1"/>
    </source>
</evidence>
<evidence type="ECO:0000313" key="3">
    <source>
        <dbReference type="Proteomes" id="UP001286313"/>
    </source>
</evidence>
<dbReference type="GO" id="GO:0006313">
    <property type="term" value="P:DNA transposition"/>
    <property type="evidence" value="ECO:0007669"/>
    <property type="project" value="InterPro"/>
</dbReference>
<dbReference type="Pfam" id="PF01498">
    <property type="entry name" value="HTH_Tnp_Tc3_2"/>
    <property type="match status" value="1"/>
</dbReference>